<evidence type="ECO:0000313" key="1">
    <source>
        <dbReference type="EMBL" id="PVH37066.1"/>
    </source>
</evidence>
<accession>A0A2T8IHH3</accession>
<dbReference type="EMBL" id="CM008051">
    <property type="protein sequence ID" value="PVH37066.1"/>
    <property type="molecule type" value="Genomic_DNA"/>
</dbReference>
<organism evidence="1">
    <name type="scientific">Panicum hallii</name>
    <dbReference type="NCBI Taxonomy" id="206008"/>
    <lineage>
        <taxon>Eukaryota</taxon>
        <taxon>Viridiplantae</taxon>
        <taxon>Streptophyta</taxon>
        <taxon>Embryophyta</taxon>
        <taxon>Tracheophyta</taxon>
        <taxon>Spermatophyta</taxon>
        <taxon>Magnoliopsida</taxon>
        <taxon>Liliopsida</taxon>
        <taxon>Poales</taxon>
        <taxon>Poaceae</taxon>
        <taxon>PACMAD clade</taxon>
        <taxon>Panicoideae</taxon>
        <taxon>Panicodae</taxon>
        <taxon>Paniceae</taxon>
        <taxon>Panicinae</taxon>
        <taxon>Panicum</taxon>
        <taxon>Panicum sect. Panicum</taxon>
    </lineage>
</organism>
<protein>
    <submittedName>
        <fullName evidence="1">Uncharacterized protein</fullName>
    </submittedName>
</protein>
<dbReference type="AlphaFoldDB" id="A0A2T8IHH3"/>
<gene>
    <name evidence="1" type="ORF">PAHAL_6G234500</name>
</gene>
<proteinExistence type="predicted"/>
<dbReference type="Proteomes" id="UP000243499">
    <property type="component" value="Chromosome 6"/>
</dbReference>
<name>A0A2T8IHH3_9POAL</name>
<sequence>MEAYAENYRLKAAIQMLVITLEKKDHTRWRQFSIPSGQVLGKCKWYAIYQLQFKISILQEYQMVPHLSKNGQMSSLSGCFTCRAI</sequence>
<dbReference type="Gramene" id="PVH37066">
    <property type="protein sequence ID" value="PVH37066"/>
    <property type="gene ID" value="PAHAL_6G234500"/>
</dbReference>
<reference evidence="1" key="1">
    <citation type="submission" date="2018-04" db="EMBL/GenBank/DDBJ databases">
        <title>WGS assembly of Panicum hallii.</title>
        <authorList>
            <person name="Lovell J."/>
            <person name="Jenkins J."/>
            <person name="Lowry D."/>
            <person name="Mamidi S."/>
            <person name="Sreedasyam A."/>
            <person name="Weng X."/>
            <person name="Barry K."/>
            <person name="Bonette J."/>
            <person name="Campitelli B."/>
            <person name="Daum C."/>
            <person name="Gordon S."/>
            <person name="Gould B."/>
            <person name="Lipzen A."/>
            <person name="Macqueen A."/>
            <person name="Palacio-Mejia J."/>
            <person name="Plott C."/>
            <person name="Shakirov E."/>
            <person name="Shu S."/>
            <person name="Yoshinaga Y."/>
            <person name="Zane M."/>
            <person name="Rokhsar D."/>
            <person name="Grimwood J."/>
            <person name="Schmutz J."/>
            <person name="Juenger T."/>
        </authorList>
    </citation>
    <scope>NUCLEOTIDE SEQUENCE [LARGE SCALE GENOMIC DNA]</scope>
    <source>
        <strain evidence="1">FIL2</strain>
    </source>
</reference>